<dbReference type="AlphaFoldDB" id="A0AAE1PXH4"/>
<evidence type="ECO:0000313" key="1">
    <source>
        <dbReference type="EMBL" id="KAK4313481.1"/>
    </source>
</evidence>
<organism evidence="2 3">
    <name type="scientific">Petrolisthes manimaculis</name>
    <dbReference type="NCBI Taxonomy" id="1843537"/>
    <lineage>
        <taxon>Eukaryota</taxon>
        <taxon>Metazoa</taxon>
        <taxon>Ecdysozoa</taxon>
        <taxon>Arthropoda</taxon>
        <taxon>Crustacea</taxon>
        <taxon>Multicrustacea</taxon>
        <taxon>Malacostraca</taxon>
        <taxon>Eumalacostraca</taxon>
        <taxon>Eucarida</taxon>
        <taxon>Decapoda</taxon>
        <taxon>Pleocyemata</taxon>
        <taxon>Anomura</taxon>
        <taxon>Galatheoidea</taxon>
        <taxon>Porcellanidae</taxon>
        <taxon>Petrolisthes</taxon>
    </lineage>
</organism>
<dbReference type="EMBL" id="JAWZYT010001301">
    <property type="protein sequence ID" value="KAK4313481.1"/>
    <property type="molecule type" value="Genomic_DNA"/>
</dbReference>
<evidence type="ECO:0000313" key="3">
    <source>
        <dbReference type="Proteomes" id="UP001292094"/>
    </source>
</evidence>
<proteinExistence type="predicted"/>
<reference evidence="2" key="1">
    <citation type="submission" date="2023-11" db="EMBL/GenBank/DDBJ databases">
        <title>Genome assemblies of two species of porcelain crab, Petrolisthes cinctipes and Petrolisthes manimaculis (Anomura: Porcellanidae).</title>
        <authorList>
            <person name="Angst P."/>
        </authorList>
    </citation>
    <scope>NUCLEOTIDE SEQUENCE</scope>
    <source>
        <strain evidence="2">PB745_02</strain>
        <tissue evidence="2">Gill</tissue>
    </source>
</reference>
<comment type="caution">
    <text evidence="2">The sequence shown here is derived from an EMBL/GenBank/DDBJ whole genome shotgun (WGS) entry which is preliminary data.</text>
</comment>
<dbReference type="Proteomes" id="UP001292094">
    <property type="component" value="Unassembled WGS sequence"/>
</dbReference>
<name>A0AAE1PXH4_9EUCA</name>
<evidence type="ECO:0000313" key="2">
    <source>
        <dbReference type="EMBL" id="KAK4316620.1"/>
    </source>
</evidence>
<sequence>MEDLALDQILEWARAVIIVNSPLRPSEASFGVTEQTSAKFCATAECCAEESTICAADDKDNLKATCNLVTDSQMAAWKWTDGKELCARKNLAEVDPM</sequence>
<accession>A0AAE1PXH4</accession>
<gene>
    <name evidence="2" type="ORF">Pmani_012238</name>
    <name evidence="1" type="ORF">Pmani_015174</name>
</gene>
<protein>
    <submittedName>
        <fullName evidence="2">Uncharacterized protein</fullName>
    </submittedName>
</protein>
<keyword evidence="3" id="KW-1185">Reference proteome</keyword>
<dbReference type="EMBL" id="JAWZYT010001005">
    <property type="protein sequence ID" value="KAK4316620.1"/>
    <property type="molecule type" value="Genomic_DNA"/>
</dbReference>